<dbReference type="EMBL" id="AP028947">
    <property type="protein sequence ID" value="BET27450.1"/>
    <property type="molecule type" value="Genomic_DNA"/>
</dbReference>
<dbReference type="KEGG" id="lto:RGQ30_29510"/>
<keyword evidence="2" id="KW-1185">Reference proteome</keyword>
<accession>A0AA86J9Y0</accession>
<dbReference type="InterPro" id="IPR038225">
    <property type="entry name" value="TagF_sf"/>
</dbReference>
<organism evidence="1 2">
    <name type="scientific">Limnobacter thiooxidans</name>
    <dbReference type="NCBI Taxonomy" id="131080"/>
    <lineage>
        <taxon>Bacteria</taxon>
        <taxon>Pseudomonadati</taxon>
        <taxon>Pseudomonadota</taxon>
        <taxon>Betaproteobacteria</taxon>
        <taxon>Burkholderiales</taxon>
        <taxon>Burkholderiaceae</taxon>
        <taxon>Limnobacter</taxon>
    </lineage>
</organism>
<dbReference type="InterPro" id="IPR017748">
    <property type="entry name" value="TagF"/>
</dbReference>
<evidence type="ECO:0000313" key="1">
    <source>
        <dbReference type="EMBL" id="BET27450.1"/>
    </source>
</evidence>
<dbReference type="NCBIfam" id="TIGR03373">
    <property type="entry name" value="VI_minor_4"/>
    <property type="match status" value="1"/>
</dbReference>
<dbReference type="Gene3D" id="3.40.1730.10">
    <property type="entry name" value="pa0076 domain"/>
    <property type="match status" value="1"/>
</dbReference>
<dbReference type="Pfam" id="PF09867">
    <property type="entry name" value="TagF_N"/>
    <property type="match status" value="1"/>
</dbReference>
<evidence type="ECO:0000313" key="2">
    <source>
        <dbReference type="Proteomes" id="UP001329151"/>
    </source>
</evidence>
<protein>
    <submittedName>
        <fullName evidence="1">Uncharacterized protein</fullName>
    </submittedName>
</protein>
<dbReference type="Proteomes" id="UP001329151">
    <property type="component" value="Chromosome"/>
</dbReference>
<sequence length="182" mass="19845">MSICLLSELDDWLSTAMQAGSSSHGPAWIRAYFETPIHGFVLGHNTLPSQGELLVVGVLMPSVDKAGRAFPFVLLEQLDSSTCTELSCKELADWFLHAHTVCADALNEEWPLLKLNDALSGLPTIRAEHGPGTTLAVQREGTHWFRIDHAGQITRVMQHHGLPRTQAFGALLGRISPSSLTP</sequence>
<dbReference type="AlphaFoldDB" id="A0AA86J9Y0"/>
<name>A0AA86J9Y0_9BURK</name>
<reference evidence="1 2" key="1">
    <citation type="submission" date="2023-10" db="EMBL/GenBank/DDBJ databases">
        <title>Complete Genome Sequence of Limnobacter thiooxidans CS-K2T, Isolated from freshwater lake sediments in Bavaria, Germany.</title>
        <authorList>
            <person name="Naruki M."/>
            <person name="Watanabe A."/>
            <person name="Warashina T."/>
            <person name="Morita T."/>
            <person name="Arakawa K."/>
        </authorList>
    </citation>
    <scope>NUCLEOTIDE SEQUENCE [LARGE SCALE GENOMIC DNA]</scope>
    <source>
        <strain evidence="1 2">CS-K2</strain>
    </source>
</reference>
<gene>
    <name evidence="1" type="ORF">RGQ30_29510</name>
</gene>
<proteinExistence type="predicted"/>